<dbReference type="Pfam" id="PF01408">
    <property type="entry name" value="GFO_IDH_MocA"/>
    <property type="match status" value="1"/>
</dbReference>
<feature type="domain" description="Gfo/Idh/MocA-like oxidoreductase N-terminal" evidence="3">
    <location>
        <begin position="4"/>
        <end position="122"/>
    </location>
</feature>
<keyword evidence="1" id="KW-0560">Oxidoreductase</keyword>
<keyword evidence="5" id="KW-1185">Reference proteome</keyword>
<dbReference type="RefSeq" id="WP_152172132.1">
    <property type="nucleotide sequence ID" value="NZ_CP045096.1"/>
</dbReference>
<dbReference type="GO" id="GO:0016491">
    <property type="term" value="F:oxidoreductase activity"/>
    <property type="evidence" value="ECO:0007669"/>
    <property type="project" value="UniProtKB-KW"/>
</dbReference>
<feature type="compositionally biased region" description="Basic and acidic residues" evidence="2">
    <location>
        <begin position="244"/>
        <end position="257"/>
    </location>
</feature>
<dbReference type="SUPFAM" id="SSF55347">
    <property type="entry name" value="Glyceraldehyde-3-phosphate dehydrogenase-like, C-terminal domain"/>
    <property type="match status" value="1"/>
</dbReference>
<dbReference type="EMBL" id="CP045096">
    <property type="protein sequence ID" value="QFR00802.1"/>
    <property type="molecule type" value="Genomic_DNA"/>
</dbReference>
<protein>
    <submittedName>
        <fullName evidence="4">Gfo/Idh/MocA family oxidoreductase</fullName>
    </submittedName>
</protein>
<organism evidence="4 5">
    <name type="scientific">Streptomyces phaeolivaceus</name>
    <dbReference type="NCBI Taxonomy" id="2653200"/>
    <lineage>
        <taxon>Bacteria</taxon>
        <taxon>Bacillati</taxon>
        <taxon>Actinomycetota</taxon>
        <taxon>Actinomycetes</taxon>
        <taxon>Kitasatosporales</taxon>
        <taxon>Streptomycetaceae</taxon>
        <taxon>Streptomyces</taxon>
    </lineage>
</organism>
<dbReference type="Gene3D" id="3.40.50.720">
    <property type="entry name" value="NAD(P)-binding Rossmann-like Domain"/>
    <property type="match status" value="1"/>
</dbReference>
<reference evidence="4 5" key="1">
    <citation type="submission" date="2019-10" db="EMBL/GenBank/DDBJ databases">
        <title>Streptomyces sp. strain GY16 isolated from leaves of Broussonetia papyrifera.</title>
        <authorList>
            <person name="Mo P."/>
        </authorList>
    </citation>
    <scope>NUCLEOTIDE SEQUENCE [LARGE SCALE GENOMIC DNA]</scope>
    <source>
        <strain evidence="4 5">GY16</strain>
    </source>
</reference>
<dbReference type="GO" id="GO:0000166">
    <property type="term" value="F:nucleotide binding"/>
    <property type="evidence" value="ECO:0007669"/>
    <property type="project" value="InterPro"/>
</dbReference>
<proteinExistence type="predicted"/>
<evidence type="ECO:0000259" key="3">
    <source>
        <dbReference type="Pfam" id="PF01408"/>
    </source>
</evidence>
<evidence type="ECO:0000313" key="4">
    <source>
        <dbReference type="EMBL" id="QFR00802.1"/>
    </source>
</evidence>
<feature type="compositionally biased region" description="Basic and acidic residues" evidence="2">
    <location>
        <begin position="177"/>
        <end position="193"/>
    </location>
</feature>
<feature type="region of interest" description="Disordered" evidence="2">
    <location>
        <begin position="454"/>
        <end position="497"/>
    </location>
</feature>
<dbReference type="Gene3D" id="3.30.360.10">
    <property type="entry name" value="Dihydrodipicolinate Reductase, domain 2"/>
    <property type="match status" value="1"/>
</dbReference>
<dbReference type="AlphaFoldDB" id="A0A5P8KCD3"/>
<accession>A0A5P8KCD3</accession>
<dbReference type="InterPro" id="IPR000683">
    <property type="entry name" value="Gfo/Idh/MocA-like_OxRdtase_N"/>
</dbReference>
<feature type="region of interest" description="Disordered" evidence="2">
    <location>
        <begin position="177"/>
        <end position="211"/>
    </location>
</feature>
<dbReference type="InterPro" id="IPR050463">
    <property type="entry name" value="Gfo/Idh/MocA_oxidrdct_glycsds"/>
</dbReference>
<gene>
    <name evidence="4" type="ORF">F9278_36630</name>
</gene>
<feature type="compositionally biased region" description="Low complexity" evidence="2">
    <location>
        <begin position="258"/>
        <end position="268"/>
    </location>
</feature>
<dbReference type="InterPro" id="IPR036291">
    <property type="entry name" value="NAD(P)-bd_dom_sf"/>
</dbReference>
<dbReference type="KEGG" id="sphv:F9278_36630"/>
<dbReference type="PANTHER" id="PTHR43818">
    <property type="entry name" value="BCDNA.GH03377"/>
    <property type="match status" value="1"/>
</dbReference>
<sequence length="497" mass="52445">MVNLRAAIVGCGRSASAAHASAHAADPRVHLAAVVDPDHGRARALARRFGVREVFASLEEMLATTDVDLVSVCVPPPLSAPLTRTALRAGCHVLCEPPVAAGSADLARMAEIAKAEHRVLTHAFPYRHLTETRTARGIVDAGEIGEIHEVQLVARGCGEVVGGEWCADRDRGLRDERAEDDVRARSRSADGLREPSAADVHPRRQTPGGCGPLTDIGIHLLDLAMWITGFPEPVETLWTTPDRPLGRGETAGREGVRAEAQAARAPGRPGRPEEGTAAADARAARAVAHAATGLTAADGRGPLGDRGTALIRCRDGMSLSLTTSHAASHLPASHHTPSYPGAHAPLYATPYATSYATSYATPYAADPPDAEAVRVRLVGDRGALEIFPLLLSHANRPAPRHTRPPLPGNPWDLQLARRRQIAAFVDACLGRGPAPVTTAEALHVQEVVDRLRHASHGTPAPGEPDARSRSRVPGPADPHDADAPTTVHNPVQEASRA</sequence>
<dbReference type="Proteomes" id="UP000327294">
    <property type="component" value="Chromosome"/>
</dbReference>
<evidence type="ECO:0000256" key="2">
    <source>
        <dbReference type="SAM" id="MobiDB-lite"/>
    </source>
</evidence>
<feature type="region of interest" description="Disordered" evidence="2">
    <location>
        <begin position="237"/>
        <end position="276"/>
    </location>
</feature>
<evidence type="ECO:0000313" key="5">
    <source>
        <dbReference type="Proteomes" id="UP000327294"/>
    </source>
</evidence>
<evidence type="ECO:0000256" key="1">
    <source>
        <dbReference type="ARBA" id="ARBA00023002"/>
    </source>
</evidence>
<name>A0A5P8KCD3_9ACTN</name>
<dbReference type="PANTHER" id="PTHR43818:SF11">
    <property type="entry name" value="BCDNA.GH03377"/>
    <property type="match status" value="1"/>
</dbReference>
<dbReference type="SUPFAM" id="SSF51735">
    <property type="entry name" value="NAD(P)-binding Rossmann-fold domains"/>
    <property type="match status" value="1"/>
</dbReference>